<dbReference type="Pfam" id="PF18390">
    <property type="entry name" value="GlgX_C"/>
    <property type="match status" value="1"/>
</dbReference>
<dbReference type="InterPro" id="IPR040784">
    <property type="entry name" value="GlgX_C"/>
</dbReference>
<evidence type="ECO:0000313" key="7">
    <source>
        <dbReference type="Proteomes" id="UP000543030"/>
    </source>
</evidence>
<dbReference type="InterPro" id="IPR014756">
    <property type="entry name" value="Ig_E-set"/>
</dbReference>
<feature type="region of interest" description="Disordered" evidence="4">
    <location>
        <begin position="465"/>
        <end position="487"/>
    </location>
</feature>
<dbReference type="InterPro" id="IPR017853">
    <property type="entry name" value="GH"/>
</dbReference>
<dbReference type="Gene3D" id="2.60.40.1180">
    <property type="entry name" value="Golgi alpha-mannosidase II"/>
    <property type="match status" value="1"/>
</dbReference>
<evidence type="ECO:0000256" key="2">
    <source>
        <dbReference type="ARBA" id="ARBA00022801"/>
    </source>
</evidence>
<reference evidence="6 7" key="1">
    <citation type="submission" date="2020-08" db="EMBL/GenBank/DDBJ databases">
        <title>Genomic Encyclopedia of Type Strains, Phase IV (KMG-IV): sequencing the most valuable type-strain genomes for metagenomic binning, comparative biology and taxonomic classification.</title>
        <authorList>
            <person name="Goeker M."/>
        </authorList>
    </citation>
    <scope>NUCLEOTIDE SEQUENCE [LARGE SCALE GENOMIC DNA]</scope>
    <source>
        <strain evidence="6 7">DSM 18233</strain>
    </source>
</reference>
<feature type="region of interest" description="Disordered" evidence="4">
    <location>
        <begin position="108"/>
        <end position="129"/>
    </location>
</feature>
<dbReference type="InterPro" id="IPR011837">
    <property type="entry name" value="Glycogen_debranch_GlgX"/>
</dbReference>
<dbReference type="RefSeq" id="WP_184099617.1">
    <property type="nucleotide sequence ID" value="NZ_JACHHN010000003.1"/>
</dbReference>
<dbReference type="CDD" id="cd02856">
    <property type="entry name" value="E_set_GDE_Isoamylase_N"/>
    <property type="match status" value="1"/>
</dbReference>
<dbReference type="PANTHER" id="PTHR43002">
    <property type="entry name" value="GLYCOGEN DEBRANCHING ENZYME"/>
    <property type="match status" value="1"/>
</dbReference>
<dbReference type="GO" id="GO:0005980">
    <property type="term" value="P:glycogen catabolic process"/>
    <property type="evidence" value="ECO:0007669"/>
    <property type="project" value="InterPro"/>
</dbReference>
<keyword evidence="7" id="KW-1185">Reference proteome</keyword>
<dbReference type="Proteomes" id="UP000543030">
    <property type="component" value="Unassembled WGS sequence"/>
</dbReference>
<dbReference type="CDD" id="cd11326">
    <property type="entry name" value="AmyAc_Glg_debranch"/>
    <property type="match status" value="1"/>
</dbReference>
<protein>
    <submittedName>
        <fullName evidence="6">Glycogen operon protein</fullName>
        <ecNumber evidence="6">3.2.1.-</ecNumber>
    </submittedName>
</protein>
<name>A0A840RF73_9NEIS</name>
<gene>
    <name evidence="6" type="ORF">HNQ50_001773</name>
</gene>
<dbReference type="SUPFAM" id="SSF81296">
    <property type="entry name" value="E set domains"/>
    <property type="match status" value="1"/>
</dbReference>
<organism evidence="6 7">
    <name type="scientific">Silvimonas terrae</name>
    <dbReference type="NCBI Taxonomy" id="300266"/>
    <lineage>
        <taxon>Bacteria</taxon>
        <taxon>Pseudomonadati</taxon>
        <taxon>Pseudomonadota</taxon>
        <taxon>Betaproteobacteria</taxon>
        <taxon>Neisseriales</taxon>
        <taxon>Chitinibacteraceae</taxon>
        <taxon>Silvimonas</taxon>
    </lineage>
</organism>
<dbReference type="Gene3D" id="2.60.40.10">
    <property type="entry name" value="Immunoglobulins"/>
    <property type="match status" value="1"/>
</dbReference>
<dbReference type="InterPro" id="IPR013783">
    <property type="entry name" value="Ig-like_fold"/>
</dbReference>
<evidence type="ECO:0000256" key="4">
    <source>
        <dbReference type="SAM" id="MobiDB-lite"/>
    </source>
</evidence>
<dbReference type="EMBL" id="JACHHN010000003">
    <property type="protein sequence ID" value="MBB5191050.1"/>
    <property type="molecule type" value="Genomic_DNA"/>
</dbReference>
<dbReference type="InterPro" id="IPR044505">
    <property type="entry name" value="GlgX_Isoamylase_N_E_set"/>
</dbReference>
<evidence type="ECO:0000313" key="6">
    <source>
        <dbReference type="EMBL" id="MBB5191050.1"/>
    </source>
</evidence>
<evidence type="ECO:0000259" key="5">
    <source>
        <dbReference type="SMART" id="SM00642"/>
    </source>
</evidence>
<dbReference type="SMART" id="SM00642">
    <property type="entry name" value="Aamy"/>
    <property type="match status" value="1"/>
</dbReference>
<dbReference type="GO" id="GO:0004135">
    <property type="term" value="F:amylo-alpha-1,6-glucosidase activity"/>
    <property type="evidence" value="ECO:0007669"/>
    <property type="project" value="InterPro"/>
</dbReference>
<dbReference type="Pfam" id="PF02922">
    <property type="entry name" value="CBM_48"/>
    <property type="match status" value="1"/>
</dbReference>
<proteinExistence type="inferred from homology"/>
<feature type="domain" description="Glycosyl hydrolase family 13 catalytic" evidence="5">
    <location>
        <begin position="176"/>
        <end position="565"/>
    </location>
</feature>
<keyword evidence="2 6" id="KW-0378">Hydrolase</keyword>
<dbReference type="InterPro" id="IPR004193">
    <property type="entry name" value="Glyco_hydro_13_N"/>
</dbReference>
<dbReference type="SUPFAM" id="SSF51011">
    <property type="entry name" value="Glycosyl hydrolase domain"/>
    <property type="match status" value="1"/>
</dbReference>
<evidence type="ECO:0000256" key="3">
    <source>
        <dbReference type="ARBA" id="ARBA00023295"/>
    </source>
</evidence>
<comment type="similarity">
    <text evidence="1">Belongs to the glycosyl hydrolase 13 family.</text>
</comment>
<comment type="caution">
    <text evidence="6">The sequence shown here is derived from an EMBL/GenBank/DDBJ whole genome shotgun (WGS) entry which is preliminary data.</text>
</comment>
<dbReference type="NCBIfam" id="TIGR02100">
    <property type="entry name" value="glgX_debranch"/>
    <property type="match status" value="1"/>
</dbReference>
<accession>A0A840RF73</accession>
<dbReference type="InterPro" id="IPR006047">
    <property type="entry name" value="GH13_cat_dom"/>
</dbReference>
<dbReference type="InterPro" id="IPR013780">
    <property type="entry name" value="Glyco_hydro_b"/>
</dbReference>
<sequence length="678" mass="74836">MSLADGRPYPLGATLQNDGINFALFSENASAVELCLFDADGKETRLPLPAHENNIWHGFLPGGKAGQVYGYRVSGRYAPREGFRFNPNKLLLDPYATDVIGHAHDHSNFLGDDLENPGQPDPTDSAELAPKARVNPQPYDWGTDQSPHVPWAHTVIYEAHVRGMTMLHPEVPAPLRGTYAGFAHPAVIAHLKRLGVTTVELMPVTLHADEPRLQRMNLSNYWGYNPLALMAVESAYWSGREGSTPLSEFRDLVKALHAAGLEVIMDVVFNHTAELDEKGPTLSLRGIDNTSYYHIASDGSYENWTGCGNTLKLSHPRMLQLLTDSLRYWVSECHVDGFRFDLAPVLGRGAGGGYTTQAGPFAAIAQDPLLAHIKLIAEPWDVGPGGYQLGHFPPGWAEWNDQYRDTLRRFWLRDGINRGQLAQRLAASSDLFGVAGRKPWASINLVTAHDGFTLADLTSYNQKHNKANGENNRDGHNENYSWNCGEEGPTEDEDVTLLRTRSRRALLATLMLAQGTPMLLAGDELAQTQNGNNNAYCQNNATSWLDWHNADDEMISFVARLIALRKACPILVNGQWWQDTPSPDGQYDVQWLNPSGGVLKSHDWDDSAARAMMLALKGNILLLINGSAHQLEFRLPPGCWRVELASAEAKESGLHQDEYRASPRSVTVMTVDGGPAQS</sequence>
<evidence type="ECO:0000256" key="1">
    <source>
        <dbReference type="ARBA" id="ARBA00008061"/>
    </source>
</evidence>
<dbReference type="EC" id="3.2.1.-" evidence="6"/>
<dbReference type="NCBIfam" id="NF002983">
    <property type="entry name" value="PRK03705.1"/>
    <property type="match status" value="1"/>
</dbReference>
<keyword evidence="3 6" id="KW-0326">Glycosidase</keyword>
<dbReference type="Gene3D" id="3.20.20.80">
    <property type="entry name" value="Glycosidases"/>
    <property type="match status" value="1"/>
</dbReference>
<dbReference type="AlphaFoldDB" id="A0A840RF73"/>
<dbReference type="SUPFAM" id="SSF51445">
    <property type="entry name" value="(Trans)glycosidases"/>
    <property type="match status" value="1"/>
</dbReference>